<evidence type="ECO:0000259" key="1">
    <source>
        <dbReference type="Pfam" id="PF00882"/>
    </source>
</evidence>
<reference evidence="2 3" key="1">
    <citation type="submission" date="2020-08" db="EMBL/GenBank/DDBJ databases">
        <title>Genome public.</title>
        <authorList>
            <person name="Liu C."/>
            <person name="Sun Q."/>
        </authorList>
    </citation>
    <scope>NUCLEOTIDE SEQUENCE [LARGE SCALE GENOMIC DNA]</scope>
    <source>
        <strain evidence="2 3">BX3</strain>
    </source>
</reference>
<dbReference type="EMBL" id="JACRSW010000027">
    <property type="protein sequence ID" value="MBC8557319.1"/>
    <property type="molecule type" value="Genomic_DNA"/>
</dbReference>
<comment type="caution">
    <text evidence="2">The sequence shown here is derived from an EMBL/GenBank/DDBJ whole genome shotgun (WGS) entry which is preliminary data.</text>
</comment>
<gene>
    <name evidence="2" type="ORF">H8700_06330</name>
</gene>
<evidence type="ECO:0000313" key="2">
    <source>
        <dbReference type="EMBL" id="MBC8557319.1"/>
    </source>
</evidence>
<sequence length="348" mass="40200">MGAFASHIIFGWEGKKKWQECGMLSVCRKHQGIFEMGCQGPDLFLYNPAMLFSTYDKNLGERMHVEKCGRFMACLADVIRQQEEKEAVEVGLSYLMGLLAHYTLDTSLHPYVYARTGYDPADPYAPKATMGIHFRLEAAIDANLIAQKLGIMPSAFYPEKTMHAEKKEKTSVAEMIAQSVSCCYHLNLKKEAVLDSMFMMQHIVPQFFDRTGRRKKYLSKFEFPIWEDGLFSNLFVEDAYVGKHGIMNGRNATWYHPWNLNIVSKASVWEIYEEALEQYDHYVQVWQPYFQKLLQKIMNNYSKQVYNGQADQKAWHDLIVDCVAKTGCYSYHSGLPVEQPKNVDRIIL</sequence>
<dbReference type="RefSeq" id="WP_249304394.1">
    <property type="nucleotide sequence ID" value="NZ_JACRSW010000027.1"/>
</dbReference>
<dbReference type="InterPro" id="IPR029002">
    <property type="entry name" value="PLPC/GPLD1"/>
</dbReference>
<evidence type="ECO:0000313" key="3">
    <source>
        <dbReference type="Proteomes" id="UP000637513"/>
    </source>
</evidence>
<protein>
    <submittedName>
        <fullName evidence="2">Zinc dependent phospholipase C family protein</fullName>
    </submittedName>
</protein>
<organism evidence="2 3">
    <name type="scientific">Jutongia hominis</name>
    <dbReference type="NCBI Taxonomy" id="2763664"/>
    <lineage>
        <taxon>Bacteria</taxon>
        <taxon>Bacillati</taxon>
        <taxon>Bacillota</taxon>
        <taxon>Clostridia</taxon>
        <taxon>Lachnospirales</taxon>
        <taxon>Lachnospiraceae</taxon>
        <taxon>Jutongia</taxon>
    </lineage>
</organism>
<accession>A0ABR7MUH4</accession>
<name>A0ABR7MUH4_9FIRM</name>
<feature type="domain" description="Phospholipase C/D" evidence="1">
    <location>
        <begin position="27"/>
        <end position="176"/>
    </location>
</feature>
<keyword evidence="3" id="KW-1185">Reference proteome</keyword>
<dbReference type="Pfam" id="PF00882">
    <property type="entry name" value="Zn_dep_PLPC"/>
    <property type="match status" value="1"/>
</dbReference>
<dbReference type="Proteomes" id="UP000637513">
    <property type="component" value="Unassembled WGS sequence"/>
</dbReference>
<proteinExistence type="predicted"/>